<sequence length="25" mass="2832">MANVGWFVAFSSFWHGREKGTVGFN</sequence>
<organism evidence="1 2">
    <name type="scientific">Crocosphaera chwakensis CCY0110</name>
    <dbReference type="NCBI Taxonomy" id="391612"/>
    <lineage>
        <taxon>Bacteria</taxon>
        <taxon>Bacillati</taxon>
        <taxon>Cyanobacteriota</taxon>
        <taxon>Cyanophyceae</taxon>
        <taxon>Oscillatoriophycideae</taxon>
        <taxon>Chroococcales</taxon>
        <taxon>Aphanothecaceae</taxon>
        <taxon>Crocosphaera</taxon>
        <taxon>Crocosphaera chwakensis</taxon>
    </lineage>
</organism>
<evidence type="ECO:0000313" key="1">
    <source>
        <dbReference type="EMBL" id="EAZ93979.1"/>
    </source>
</evidence>
<dbReference type="Proteomes" id="UP000003781">
    <property type="component" value="Unassembled WGS sequence"/>
</dbReference>
<proteinExistence type="predicted"/>
<dbReference type="EMBL" id="AAXW01000002">
    <property type="protein sequence ID" value="EAZ93979.1"/>
    <property type="molecule type" value="Genomic_DNA"/>
</dbReference>
<keyword evidence="2" id="KW-1185">Reference proteome</keyword>
<reference evidence="1 2" key="1">
    <citation type="submission" date="2007-03" db="EMBL/GenBank/DDBJ databases">
        <authorList>
            <person name="Stal L."/>
            <person name="Ferriera S."/>
            <person name="Johnson J."/>
            <person name="Kravitz S."/>
            <person name="Beeson K."/>
            <person name="Sutton G."/>
            <person name="Rogers Y.-H."/>
            <person name="Friedman R."/>
            <person name="Frazier M."/>
            <person name="Venter J.C."/>
        </authorList>
    </citation>
    <scope>NUCLEOTIDE SEQUENCE [LARGE SCALE GENOMIC DNA]</scope>
    <source>
        <strain evidence="1 2">CCY0110</strain>
    </source>
</reference>
<comment type="caution">
    <text evidence="1">The sequence shown here is derived from an EMBL/GenBank/DDBJ whole genome shotgun (WGS) entry which is preliminary data.</text>
</comment>
<protein>
    <submittedName>
        <fullName evidence="1">Uncharacterized protein</fullName>
    </submittedName>
</protein>
<name>A3IJJ7_9CHRO</name>
<accession>A3IJJ7</accession>
<dbReference type="AlphaFoldDB" id="A3IJJ7"/>
<evidence type="ECO:0000313" key="2">
    <source>
        <dbReference type="Proteomes" id="UP000003781"/>
    </source>
</evidence>
<gene>
    <name evidence="1" type="ORF">CY0110_19327</name>
</gene>